<comment type="caution">
    <text evidence="2">The sequence shown here is derived from an EMBL/GenBank/DDBJ whole genome shotgun (WGS) entry which is preliminary data.</text>
</comment>
<dbReference type="PANTHER" id="PTHR43169">
    <property type="entry name" value="EXSB FAMILY PROTEIN"/>
    <property type="match status" value="1"/>
</dbReference>
<dbReference type="SUPFAM" id="SSF52402">
    <property type="entry name" value="Adenine nucleotide alpha hydrolases-like"/>
    <property type="match status" value="1"/>
</dbReference>
<evidence type="ECO:0000313" key="2">
    <source>
        <dbReference type="EMBL" id="TWT93433.1"/>
    </source>
</evidence>
<proteinExistence type="predicted"/>
<dbReference type="InterPro" id="IPR052188">
    <property type="entry name" value="Ni-pincer_cofactor_biosynth"/>
</dbReference>
<dbReference type="PANTHER" id="PTHR43169:SF2">
    <property type="entry name" value="NAD_GMP SYNTHASE DOMAIN-CONTAINING PROTEIN"/>
    <property type="match status" value="1"/>
</dbReference>
<dbReference type="NCBIfam" id="TIGR00268">
    <property type="entry name" value="ATP-dependent sacrificial sulfur transferase LarE"/>
    <property type="match status" value="1"/>
</dbReference>
<evidence type="ECO:0008006" key="4">
    <source>
        <dbReference type="Google" id="ProtNLM"/>
    </source>
</evidence>
<dbReference type="AlphaFoldDB" id="A0A5C6A4W6"/>
<organism evidence="2 3">
    <name type="scientific">Botrimarina colliarenosi</name>
    <dbReference type="NCBI Taxonomy" id="2528001"/>
    <lineage>
        <taxon>Bacteria</taxon>
        <taxon>Pseudomonadati</taxon>
        <taxon>Planctomycetota</taxon>
        <taxon>Planctomycetia</taxon>
        <taxon>Pirellulales</taxon>
        <taxon>Lacipirellulaceae</taxon>
        <taxon>Botrimarina</taxon>
    </lineage>
</organism>
<dbReference type="CDD" id="cd01990">
    <property type="entry name" value="LarE-like"/>
    <property type="match status" value="1"/>
</dbReference>
<dbReference type="Gene3D" id="3.40.50.620">
    <property type="entry name" value="HUPs"/>
    <property type="match status" value="1"/>
</dbReference>
<evidence type="ECO:0000313" key="3">
    <source>
        <dbReference type="Proteomes" id="UP000317421"/>
    </source>
</evidence>
<gene>
    <name evidence="2" type="ORF">Pla108_39270</name>
</gene>
<protein>
    <recommendedName>
        <fullName evidence="4">ATP-dependent sacrificial sulfur transferase LarE</fullName>
    </recommendedName>
</protein>
<dbReference type="GO" id="GO:0016783">
    <property type="term" value="F:sulfurtransferase activity"/>
    <property type="evidence" value="ECO:0007669"/>
    <property type="project" value="InterPro"/>
</dbReference>
<dbReference type="OrthoDB" id="9776919at2"/>
<dbReference type="EMBL" id="SJPR01000008">
    <property type="protein sequence ID" value="TWT93433.1"/>
    <property type="molecule type" value="Genomic_DNA"/>
</dbReference>
<dbReference type="PIRSF" id="PIRSF006661">
    <property type="entry name" value="PP-lp_UCP006661"/>
    <property type="match status" value="1"/>
</dbReference>
<dbReference type="Proteomes" id="UP000317421">
    <property type="component" value="Unassembled WGS sequence"/>
</dbReference>
<keyword evidence="3" id="KW-1185">Reference proteome</keyword>
<evidence type="ECO:0000256" key="1">
    <source>
        <dbReference type="PIRSR" id="PIRSR006661-1"/>
    </source>
</evidence>
<dbReference type="InterPro" id="IPR014729">
    <property type="entry name" value="Rossmann-like_a/b/a_fold"/>
</dbReference>
<dbReference type="RefSeq" id="WP_146446606.1">
    <property type="nucleotide sequence ID" value="NZ_SJPR01000008.1"/>
</dbReference>
<dbReference type="InterPro" id="IPR005232">
    <property type="entry name" value="LarE"/>
</dbReference>
<sequence length="291" mass="31061">MSNVDRSPIEASADELVASLRRLGSCAVAFSAGVDSTVVAKAAQLALGDRAVAVVGVGAALPAGELSAARELAVVMGVRLVERATLEIENAAYQANAPDRCYHCKTELYGHVHAVARELSLAVVVNGANADDVGDHRPGMRAAEEHAVRSPLLELGFGKDRVRALAQHWGLPVWDKPAAPCLASRIAYGQQVTPERLAMVDGAEQRLRALGLRELRVRYHEGDIARIEVPDEAIGLIAVAETRRALVRDLRALGFKRVTLDLAGFESGSLNTLVPVEMLTFSPPAAATRRE</sequence>
<reference evidence="2 3" key="1">
    <citation type="submission" date="2019-02" db="EMBL/GenBank/DDBJ databases">
        <title>Deep-cultivation of Planctomycetes and their phenomic and genomic characterization uncovers novel biology.</title>
        <authorList>
            <person name="Wiegand S."/>
            <person name="Jogler M."/>
            <person name="Boedeker C."/>
            <person name="Pinto D."/>
            <person name="Vollmers J."/>
            <person name="Rivas-Marin E."/>
            <person name="Kohn T."/>
            <person name="Peeters S.H."/>
            <person name="Heuer A."/>
            <person name="Rast P."/>
            <person name="Oberbeckmann S."/>
            <person name="Bunk B."/>
            <person name="Jeske O."/>
            <person name="Meyerdierks A."/>
            <person name="Storesund J.E."/>
            <person name="Kallscheuer N."/>
            <person name="Luecker S."/>
            <person name="Lage O.M."/>
            <person name="Pohl T."/>
            <person name="Merkel B.J."/>
            <person name="Hornburger P."/>
            <person name="Mueller R.-W."/>
            <person name="Bruemmer F."/>
            <person name="Labrenz M."/>
            <person name="Spormann A.M."/>
            <person name="Op Den Camp H."/>
            <person name="Overmann J."/>
            <person name="Amann R."/>
            <person name="Jetten M.S.M."/>
            <person name="Mascher T."/>
            <person name="Medema M.H."/>
            <person name="Devos D.P."/>
            <person name="Kaster A.-K."/>
            <person name="Ovreas L."/>
            <person name="Rohde M."/>
            <person name="Galperin M.Y."/>
            <person name="Jogler C."/>
        </authorList>
    </citation>
    <scope>NUCLEOTIDE SEQUENCE [LARGE SCALE GENOMIC DNA]</scope>
    <source>
        <strain evidence="2 3">Pla108</strain>
    </source>
</reference>
<name>A0A5C6A4W6_9BACT</name>
<feature type="active site" description="Nucleophile and sulfur donor" evidence="1">
    <location>
        <position position="181"/>
    </location>
</feature>
<accession>A0A5C6A4W6</accession>